<reference evidence="4 5" key="1">
    <citation type="submission" date="2014-06" db="EMBL/GenBank/DDBJ databases">
        <title>Genome sequence of the intracellular symbiont Blattabacterium cuenoti, strain CPU2 from the wood feeding cockroach Cryptocercus punctulatus.</title>
        <authorList>
            <person name="Kinjo Y."/>
            <person name="Ohkuma M."/>
            <person name="Tokuda G."/>
        </authorList>
    </citation>
    <scope>NUCLEOTIDE SEQUENCE [LARGE SCALE GENOMIC DNA]</scope>
    <source>
        <strain evidence="4 5">CPU2</strain>
    </source>
</reference>
<dbReference type="InterPro" id="IPR045595">
    <property type="entry name" value="SufBD_N"/>
</dbReference>
<dbReference type="InterPro" id="IPR037284">
    <property type="entry name" value="SUF_FeS_clus_asmbl_SufBD_sf"/>
</dbReference>
<dbReference type="Pfam" id="PF01458">
    <property type="entry name" value="SUFBD_core"/>
    <property type="match status" value="1"/>
</dbReference>
<sequence length="432" mass="50365">MLLKDRIISSFSELNSSEEDSYLSKLRYQSIHFFKKNGFPSSKNEEWRETNLNSILNQDYKIFSKRKKKLEYQTIEKMVFLKEKNSFILVFIDGEYNFYLSHKYNNKKKNIILSNISSQKEEKIKKFYGKLLRKYDAFNSLNTIFSNDGGYIYIPNNVYLKTPIEILHIYTGVESKILLNPRNLIIVGKSSKVKIIEHHKSLKKHLLFSNSVSEIYAFDNSEIEYYKIQDDIKGDNLIDNTFIQQNLYSKCSVHTFSFQGNFIRNNLNFYSNGENTSSSLYGISLLSGKQLIDHHTLIDHLYSNSYSFQLYKSILLEKSKNIFNGKILVEKGIKGINAFQKSNNILLSDEAYIYAKPQLEIFSDEVKCSHSCTIGSFQESDLFYFQSRGIPEKEGKVLLLLSILEEVLKPINILKLKNIVYNKIKKKLGIYL</sequence>
<dbReference type="PANTHER" id="PTHR43575">
    <property type="entry name" value="PROTEIN ABCI7, CHLOROPLASTIC"/>
    <property type="match status" value="1"/>
</dbReference>
<dbReference type="RefSeq" id="WP_110548496.1">
    <property type="nucleotide sequence ID" value="NZ_AP014610.1"/>
</dbReference>
<dbReference type="GO" id="GO:0016226">
    <property type="term" value="P:iron-sulfur cluster assembly"/>
    <property type="evidence" value="ECO:0007669"/>
    <property type="project" value="InterPro"/>
</dbReference>
<dbReference type="GeneID" id="66556489"/>
<dbReference type="InterPro" id="IPR011542">
    <property type="entry name" value="SUF_FeS_clus_asmbl_SufD"/>
</dbReference>
<feature type="domain" description="SUF system FeS cluster assembly SufBD N-terminal" evidence="3">
    <location>
        <begin position="18"/>
        <end position="166"/>
    </location>
</feature>
<protein>
    <submittedName>
        <fullName evidence="4">FeS assembly protein SufD</fullName>
    </submittedName>
</protein>
<evidence type="ECO:0000259" key="2">
    <source>
        <dbReference type="Pfam" id="PF01458"/>
    </source>
</evidence>
<dbReference type="SUPFAM" id="SSF101960">
    <property type="entry name" value="Stabilizer of iron transporter SufD"/>
    <property type="match status" value="1"/>
</dbReference>
<dbReference type="NCBIfam" id="TIGR01981">
    <property type="entry name" value="sufD"/>
    <property type="match status" value="1"/>
</dbReference>
<dbReference type="EMBL" id="AP014610">
    <property type="protein sequence ID" value="BBA18051.1"/>
    <property type="molecule type" value="Genomic_DNA"/>
</dbReference>
<name>A0AAD1CM84_9FLAO</name>
<dbReference type="InterPro" id="IPR000825">
    <property type="entry name" value="SUF_FeS_clus_asmbl_SufBD_core"/>
</dbReference>
<dbReference type="AlphaFoldDB" id="A0AAD1CM84"/>
<gene>
    <name evidence="4" type="primary">sufD</name>
    <name evidence="4" type="ORF">CPU2_579</name>
</gene>
<evidence type="ECO:0000256" key="1">
    <source>
        <dbReference type="ARBA" id="ARBA00043967"/>
    </source>
</evidence>
<feature type="domain" description="SUF system FeS cluster assembly SufBD core" evidence="2">
    <location>
        <begin position="177"/>
        <end position="400"/>
    </location>
</feature>
<evidence type="ECO:0000259" key="3">
    <source>
        <dbReference type="Pfam" id="PF19295"/>
    </source>
</evidence>
<evidence type="ECO:0000313" key="5">
    <source>
        <dbReference type="Proteomes" id="UP000262607"/>
    </source>
</evidence>
<dbReference type="Proteomes" id="UP000262607">
    <property type="component" value="Chromosome"/>
</dbReference>
<comment type="similarity">
    <text evidence="1">Belongs to the iron-sulfur cluster assembly SufBD family.</text>
</comment>
<dbReference type="Pfam" id="PF19295">
    <property type="entry name" value="SufBD_N"/>
    <property type="match status" value="1"/>
</dbReference>
<dbReference type="PANTHER" id="PTHR43575:SF1">
    <property type="entry name" value="PROTEIN ABCI7, CHLOROPLASTIC"/>
    <property type="match status" value="1"/>
</dbReference>
<evidence type="ECO:0000313" key="4">
    <source>
        <dbReference type="EMBL" id="BBA18051.1"/>
    </source>
</evidence>
<organism evidence="4 5">
    <name type="scientific">Blattabacterium punctulatus CPU2</name>
    <dbReference type="NCBI Taxonomy" id="1457032"/>
    <lineage>
        <taxon>Bacteria</taxon>
        <taxon>Pseudomonadati</taxon>
        <taxon>Bacteroidota</taxon>
        <taxon>Flavobacteriia</taxon>
        <taxon>Flavobacteriales</taxon>
        <taxon>Blattabacteriaceae</taxon>
        <taxon>Blattabacterium</taxon>
    </lineage>
</organism>
<accession>A0AAD1CM84</accession>
<dbReference type="InterPro" id="IPR055346">
    <property type="entry name" value="Fe-S_cluster_assembly_SufBD"/>
</dbReference>
<proteinExistence type="inferred from homology"/>